<dbReference type="Proteomes" id="UP001152799">
    <property type="component" value="Chromosome 6"/>
</dbReference>
<feature type="compositionally biased region" description="Basic residues" evidence="1">
    <location>
        <begin position="101"/>
        <end position="114"/>
    </location>
</feature>
<protein>
    <submittedName>
        <fullName evidence="2">Uncharacterized protein</fullName>
    </submittedName>
</protein>
<accession>A0A9N9QGY8</accession>
<evidence type="ECO:0000256" key="1">
    <source>
        <dbReference type="SAM" id="MobiDB-lite"/>
    </source>
</evidence>
<dbReference type="EMBL" id="OU892282">
    <property type="protein sequence ID" value="CAG9769993.1"/>
    <property type="molecule type" value="Genomic_DNA"/>
</dbReference>
<evidence type="ECO:0000313" key="2">
    <source>
        <dbReference type="EMBL" id="CAG9769993.1"/>
    </source>
</evidence>
<keyword evidence="3" id="KW-1185">Reference proteome</keyword>
<dbReference type="AlphaFoldDB" id="A0A9N9QGY8"/>
<gene>
    <name evidence="2" type="ORF">CEUTPL_LOCUS10463</name>
</gene>
<evidence type="ECO:0000313" key="3">
    <source>
        <dbReference type="Proteomes" id="UP001152799"/>
    </source>
</evidence>
<feature type="region of interest" description="Disordered" evidence="1">
    <location>
        <begin position="89"/>
        <end position="131"/>
    </location>
</feature>
<name>A0A9N9QGY8_9CUCU</name>
<feature type="compositionally biased region" description="Basic and acidic residues" evidence="1">
    <location>
        <begin position="89"/>
        <end position="98"/>
    </location>
</feature>
<proteinExistence type="predicted"/>
<organism evidence="2 3">
    <name type="scientific">Ceutorhynchus assimilis</name>
    <name type="common">cabbage seed weevil</name>
    <dbReference type="NCBI Taxonomy" id="467358"/>
    <lineage>
        <taxon>Eukaryota</taxon>
        <taxon>Metazoa</taxon>
        <taxon>Ecdysozoa</taxon>
        <taxon>Arthropoda</taxon>
        <taxon>Hexapoda</taxon>
        <taxon>Insecta</taxon>
        <taxon>Pterygota</taxon>
        <taxon>Neoptera</taxon>
        <taxon>Endopterygota</taxon>
        <taxon>Coleoptera</taxon>
        <taxon>Polyphaga</taxon>
        <taxon>Cucujiformia</taxon>
        <taxon>Curculionidae</taxon>
        <taxon>Ceutorhynchinae</taxon>
        <taxon>Ceutorhynchus</taxon>
    </lineage>
</organism>
<sequence>MYKTGGGIDETNIKASLKLLYDKISSLIRISVLGLEPSEGDSDVFTVKSQKGLSQDIPYFHNNNIIIEYIDEETPTTSTPELLQEVQKEQKDWSDYTPKKLQSKKHRVLQVKRKRDPEQIDPNQNDTEKKTELVTLKKKLLEEESARNITYHQEKSQREEELHLLKVKNLKLQNQKL</sequence>
<reference evidence="2" key="1">
    <citation type="submission" date="2022-01" db="EMBL/GenBank/DDBJ databases">
        <authorList>
            <person name="King R."/>
        </authorList>
    </citation>
    <scope>NUCLEOTIDE SEQUENCE</scope>
</reference>